<organism evidence="1 2">
    <name type="scientific">Apibacter adventoris</name>
    <dbReference type="NCBI Taxonomy" id="1679466"/>
    <lineage>
        <taxon>Bacteria</taxon>
        <taxon>Pseudomonadati</taxon>
        <taxon>Bacteroidota</taxon>
        <taxon>Flavobacteriia</taxon>
        <taxon>Flavobacteriales</taxon>
        <taxon>Weeksellaceae</taxon>
        <taxon>Apibacter</taxon>
    </lineage>
</organism>
<proteinExistence type="predicted"/>
<dbReference type="AlphaFoldDB" id="A0A2S8ABA7"/>
<gene>
    <name evidence="1" type="ORF">C4S77_08020</name>
</gene>
<dbReference type="EMBL" id="PSZM01000040">
    <property type="protein sequence ID" value="PQL91737.1"/>
    <property type="molecule type" value="Genomic_DNA"/>
</dbReference>
<accession>A0A2S8ABA7</accession>
<evidence type="ECO:0000313" key="1">
    <source>
        <dbReference type="EMBL" id="PQL91737.1"/>
    </source>
</evidence>
<protein>
    <recommendedName>
        <fullName evidence="3">Lipoprotein</fullName>
    </recommendedName>
</protein>
<sequence>MKIKAFFLFIILNLLFSCHKEKLHPINFYYWKTTVDIGKIEEEYFNSLHCNKLYVRFFDVDKYENQFPIPKAVIKDFTQLNLKAEYVPVIFITNRSLQNLSQNNISELAKKINSLISYIYKTNHFQEYTEIQLDCDWTSSTRDNYFYLLSELKSISHKNISCTIRLHQVKFREKTGIPPVDKGYLMCYATSNPTEESNKNSILDIDLLKDYLSTIRTYPLEFDIALPLFSWGIVKNHMGKIKIINGLTTEELENKKFTKISENRYKVMEDHFLHGLYLNKDFIITIENISPKLLNETKMYLSKKIDKPYSIIYFHLDSIFVKRFKTEELL</sequence>
<dbReference type="OrthoDB" id="634553at2"/>
<dbReference type="Proteomes" id="UP000238042">
    <property type="component" value="Unassembled WGS sequence"/>
</dbReference>
<dbReference type="RefSeq" id="WP_105247102.1">
    <property type="nucleotide sequence ID" value="NZ_PSZM01000040.1"/>
</dbReference>
<dbReference type="PROSITE" id="PS51257">
    <property type="entry name" value="PROKAR_LIPOPROTEIN"/>
    <property type="match status" value="1"/>
</dbReference>
<evidence type="ECO:0000313" key="2">
    <source>
        <dbReference type="Proteomes" id="UP000238042"/>
    </source>
</evidence>
<keyword evidence="2" id="KW-1185">Reference proteome</keyword>
<name>A0A2S8ABA7_9FLAO</name>
<reference evidence="1 2" key="1">
    <citation type="submission" date="2018-02" db="EMBL/GenBank/DDBJ databases">
        <title>Genome sequences of Apibacter spp., gut symbionts of Asian honey bees.</title>
        <authorList>
            <person name="Kwong W.K."/>
            <person name="Steele M.I."/>
            <person name="Moran N.A."/>
        </authorList>
    </citation>
    <scope>NUCLEOTIDE SEQUENCE [LARGE SCALE GENOMIC DNA]</scope>
    <source>
        <strain evidence="2">wkB301</strain>
    </source>
</reference>
<comment type="caution">
    <text evidence="1">The sequence shown here is derived from an EMBL/GenBank/DDBJ whole genome shotgun (WGS) entry which is preliminary data.</text>
</comment>
<evidence type="ECO:0008006" key="3">
    <source>
        <dbReference type="Google" id="ProtNLM"/>
    </source>
</evidence>